<keyword evidence="3" id="KW-0813">Transport</keyword>
<evidence type="ECO:0000256" key="7">
    <source>
        <dbReference type="ARBA" id="ARBA00023237"/>
    </source>
</evidence>
<keyword evidence="5" id="KW-0812">Transmembrane</keyword>
<evidence type="ECO:0000256" key="5">
    <source>
        <dbReference type="ARBA" id="ARBA00022692"/>
    </source>
</evidence>
<dbReference type="InterPro" id="IPR051906">
    <property type="entry name" value="TolC-like"/>
</dbReference>
<evidence type="ECO:0000313" key="8">
    <source>
        <dbReference type="EMBL" id="RDU69477.1"/>
    </source>
</evidence>
<proteinExistence type="inferred from homology"/>
<evidence type="ECO:0000256" key="3">
    <source>
        <dbReference type="ARBA" id="ARBA00022448"/>
    </source>
</evidence>
<dbReference type="AlphaFoldDB" id="A0A3D8IW26"/>
<dbReference type="InterPro" id="IPR003423">
    <property type="entry name" value="OMP_efflux"/>
</dbReference>
<keyword evidence="6" id="KW-0472">Membrane</keyword>
<dbReference type="RefSeq" id="WP_104724571.1">
    <property type="nucleotide sequence ID" value="NZ_FZNE01000003.1"/>
</dbReference>
<keyword evidence="7" id="KW-0998">Cell outer membrane</keyword>
<protein>
    <submittedName>
        <fullName evidence="8">TolC family protein</fullName>
    </submittedName>
</protein>
<dbReference type="GO" id="GO:0009279">
    <property type="term" value="C:cell outer membrane"/>
    <property type="evidence" value="ECO:0007669"/>
    <property type="project" value="UniProtKB-SubCell"/>
</dbReference>
<comment type="subcellular location">
    <subcellularLocation>
        <location evidence="1">Cell outer membrane</location>
    </subcellularLocation>
</comment>
<keyword evidence="9" id="KW-1185">Reference proteome</keyword>
<dbReference type="GO" id="GO:1990281">
    <property type="term" value="C:efflux pump complex"/>
    <property type="evidence" value="ECO:0007669"/>
    <property type="project" value="TreeGrafter"/>
</dbReference>
<keyword evidence="4" id="KW-1134">Transmembrane beta strand</keyword>
<dbReference type="GO" id="GO:0015562">
    <property type="term" value="F:efflux transmembrane transporter activity"/>
    <property type="evidence" value="ECO:0007669"/>
    <property type="project" value="InterPro"/>
</dbReference>
<comment type="similarity">
    <text evidence="2">Belongs to the outer membrane factor (OMF) (TC 1.B.17) family.</text>
</comment>
<evidence type="ECO:0000256" key="1">
    <source>
        <dbReference type="ARBA" id="ARBA00004442"/>
    </source>
</evidence>
<evidence type="ECO:0000256" key="6">
    <source>
        <dbReference type="ARBA" id="ARBA00023136"/>
    </source>
</evidence>
<organism evidence="8 9">
    <name type="scientific">Helicobacter cholecystus</name>
    <dbReference type="NCBI Taxonomy" id="45498"/>
    <lineage>
        <taxon>Bacteria</taxon>
        <taxon>Pseudomonadati</taxon>
        <taxon>Campylobacterota</taxon>
        <taxon>Epsilonproteobacteria</taxon>
        <taxon>Campylobacterales</taxon>
        <taxon>Helicobacteraceae</taxon>
        <taxon>Helicobacter</taxon>
    </lineage>
</organism>
<name>A0A3D8IW26_9HELI</name>
<dbReference type="OrthoDB" id="9780675at2"/>
<dbReference type="EMBL" id="NXLU01000002">
    <property type="protein sequence ID" value="RDU69477.1"/>
    <property type="molecule type" value="Genomic_DNA"/>
</dbReference>
<dbReference type="SUPFAM" id="SSF56954">
    <property type="entry name" value="Outer membrane efflux proteins (OEP)"/>
    <property type="match status" value="1"/>
</dbReference>
<dbReference type="PANTHER" id="PTHR30026">
    <property type="entry name" value="OUTER MEMBRANE PROTEIN TOLC"/>
    <property type="match status" value="1"/>
</dbReference>
<gene>
    <name evidence="8" type="ORF">CQA62_02175</name>
</gene>
<dbReference type="Proteomes" id="UP000257067">
    <property type="component" value="Unassembled WGS sequence"/>
</dbReference>
<sequence>MRRVGVLLYFVSFVFGLDINESVQKALQKSHKIKEQHHILSSLKAQLGIYEGAYYPKIDLSNESSYNTRNNLNNKTSLVLSTNLFNGMKDYNTLKMQEQNIQAQDSEIAKVQGEVRYGIKKLYTQILLAKGLLETSQESAKLLELQLSQAKQFYKQGISAKNNVLSVEVSLASAQLDINSYITRLRYLLTSLELLLEERVELKELKDLASCEIELDYDQLSLILFEHHQEYKKLKKQEQALFFEIESAKGAYYPRIDLSVGGNVVAGYQNYSQANVQLALTFNLFNGLKDSSFIQYKRYELLSLQSKIQAYQKQVLSDLKKAVGDFNLAKDQYLLSKKTIQSAQENYRIVSNRYKQNLENSTTLLDAELMLKTARANLLQAQYGIWDNLFYVEYLIGREVGDFLIQ</sequence>
<comment type="caution">
    <text evidence="8">The sequence shown here is derived from an EMBL/GenBank/DDBJ whole genome shotgun (WGS) entry which is preliminary data.</text>
</comment>
<accession>A0A3D8IW26</accession>
<dbReference type="Gene3D" id="1.20.1600.10">
    <property type="entry name" value="Outer membrane efflux proteins (OEP)"/>
    <property type="match status" value="1"/>
</dbReference>
<dbReference type="GO" id="GO:0015288">
    <property type="term" value="F:porin activity"/>
    <property type="evidence" value="ECO:0007669"/>
    <property type="project" value="TreeGrafter"/>
</dbReference>
<reference evidence="8 9" key="1">
    <citation type="submission" date="2018-04" db="EMBL/GenBank/DDBJ databases">
        <title>Novel Campyloabacter and Helicobacter Species and Strains.</title>
        <authorList>
            <person name="Mannion A.J."/>
            <person name="Shen Z."/>
            <person name="Fox J.G."/>
        </authorList>
    </citation>
    <scope>NUCLEOTIDE SEQUENCE [LARGE SCALE GENOMIC DNA]</scope>
    <source>
        <strain evidence="8 9">ATCC 700242</strain>
    </source>
</reference>
<dbReference type="PANTHER" id="PTHR30026:SF20">
    <property type="entry name" value="OUTER MEMBRANE PROTEIN TOLC"/>
    <property type="match status" value="1"/>
</dbReference>
<evidence type="ECO:0000256" key="2">
    <source>
        <dbReference type="ARBA" id="ARBA00007613"/>
    </source>
</evidence>
<evidence type="ECO:0000313" key="9">
    <source>
        <dbReference type="Proteomes" id="UP000257067"/>
    </source>
</evidence>
<dbReference type="Pfam" id="PF02321">
    <property type="entry name" value="OEP"/>
    <property type="match status" value="2"/>
</dbReference>
<evidence type="ECO:0000256" key="4">
    <source>
        <dbReference type="ARBA" id="ARBA00022452"/>
    </source>
</evidence>